<comment type="subcellular location">
    <subcellularLocation>
        <location evidence="1">Secreted</location>
    </subcellularLocation>
</comment>
<dbReference type="InterPro" id="IPR036383">
    <property type="entry name" value="TSP1_rpt_sf"/>
</dbReference>
<dbReference type="HOGENOM" id="CLU_1397567_0_0_1"/>
<accession>K1QG53</accession>
<keyword evidence="3" id="KW-0732">Signal</keyword>
<reference evidence="6" key="1">
    <citation type="journal article" date="2012" name="Nature">
        <title>The oyster genome reveals stress adaptation and complexity of shell formation.</title>
        <authorList>
            <person name="Zhang G."/>
            <person name="Fang X."/>
            <person name="Guo X."/>
            <person name="Li L."/>
            <person name="Luo R."/>
            <person name="Xu F."/>
            <person name="Yang P."/>
            <person name="Zhang L."/>
            <person name="Wang X."/>
            <person name="Qi H."/>
            <person name="Xiong Z."/>
            <person name="Que H."/>
            <person name="Xie Y."/>
            <person name="Holland P.W."/>
            <person name="Paps J."/>
            <person name="Zhu Y."/>
            <person name="Wu F."/>
            <person name="Chen Y."/>
            <person name="Wang J."/>
            <person name="Peng C."/>
            <person name="Meng J."/>
            <person name="Yang L."/>
            <person name="Liu J."/>
            <person name="Wen B."/>
            <person name="Zhang N."/>
            <person name="Huang Z."/>
            <person name="Zhu Q."/>
            <person name="Feng Y."/>
            <person name="Mount A."/>
            <person name="Hedgecock D."/>
            <person name="Xu Z."/>
            <person name="Liu Y."/>
            <person name="Domazet-Loso T."/>
            <person name="Du Y."/>
            <person name="Sun X."/>
            <person name="Zhang S."/>
            <person name="Liu B."/>
            <person name="Cheng P."/>
            <person name="Jiang X."/>
            <person name="Li J."/>
            <person name="Fan D."/>
            <person name="Wang W."/>
            <person name="Fu W."/>
            <person name="Wang T."/>
            <person name="Wang B."/>
            <person name="Zhang J."/>
            <person name="Peng Z."/>
            <person name="Li Y."/>
            <person name="Li N."/>
            <person name="Wang J."/>
            <person name="Chen M."/>
            <person name="He Y."/>
            <person name="Tan F."/>
            <person name="Song X."/>
            <person name="Zheng Q."/>
            <person name="Huang R."/>
            <person name="Yang H."/>
            <person name="Du X."/>
            <person name="Chen L."/>
            <person name="Yang M."/>
            <person name="Gaffney P.M."/>
            <person name="Wang S."/>
            <person name="Luo L."/>
            <person name="She Z."/>
            <person name="Ming Y."/>
            <person name="Huang W."/>
            <person name="Zhang S."/>
            <person name="Huang B."/>
            <person name="Zhang Y."/>
            <person name="Qu T."/>
            <person name="Ni P."/>
            <person name="Miao G."/>
            <person name="Wang J."/>
            <person name="Wang Q."/>
            <person name="Steinberg C.E."/>
            <person name="Wang H."/>
            <person name="Li N."/>
            <person name="Qian L."/>
            <person name="Zhang G."/>
            <person name="Li Y."/>
            <person name="Yang H."/>
            <person name="Liu X."/>
            <person name="Wang J."/>
            <person name="Yin Y."/>
            <person name="Wang J."/>
        </authorList>
    </citation>
    <scope>NUCLEOTIDE SEQUENCE [LARGE SCALE GENOMIC DNA]</scope>
    <source>
        <strain evidence="6">05x7-T-G4-1.051#20</strain>
    </source>
</reference>
<dbReference type="FunFam" id="2.20.100.10:FF:000001">
    <property type="entry name" value="semaphorin-5A isoform X1"/>
    <property type="match status" value="1"/>
</dbReference>
<dbReference type="InterPro" id="IPR052065">
    <property type="entry name" value="Compl_asym_regulator"/>
</dbReference>
<dbReference type="EMBL" id="JH817876">
    <property type="protein sequence ID" value="EKC30044.1"/>
    <property type="molecule type" value="Genomic_DNA"/>
</dbReference>
<dbReference type="Gene3D" id="2.20.100.10">
    <property type="entry name" value="Thrombospondin type-1 (TSP1) repeat"/>
    <property type="match status" value="2"/>
</dbReference>
<dbReference type="PROSITE" id="PS50092">
    <property type="entry name" value="TSP1"/>
    <property type="match status" value="2"/>
</dbReference>
<dbReference type="InterPro" id="IPR000884">
    <property type="entry name" value="TSP1_rpt"/>
</dbReference>
<protein>
    <submittedName>
        <fullName evidence="6">Thrombospondin-1</fullName>
    </submittedName>
</protein>
<keyword evidence="4" id="KW-0677">Repeat</keyword>
<gene>
    <name evidence="6" type="ORF">CGI_10012341</name>
</gene>
<evidence type="ECO:0000256" key="5">
    <source>
        <dbReference type="ARBA" id="ARBA00023157"/>
    </source>
</evidence>
<keyword evidence="2" id="KW-0964">Secreted</keyword>
<sequence>MIGWLEYYSVIVLLIVDVTASDSLGGWGQWGPWSSCSVTCGFGSIKRNKQWEYPDGRTANYTLTKIVECFINTTCPTHGGWGMWTGWTRCPVMCGGANVTRTRLCNAPVPSNGGRFCNGSSTDSMICGNSTCPGNKSIIIFFFFLQKRIFFPFFLTTCSKDPREISIAYDAIILFSRNPTWIRNDELFQRLHVCM</sequence>
<name>K1QG53_MAGGI</name>
<dbReference type="AlphaFoldDB" id="K1QG53"/>
<evidence type="ECO:0000256" key="3">
    <source>
        <dbReference type="ARBA" id="ARBA00022729"/>
    </source>
</evidence>
<keyword evidence="5" id="KW-1015">Disulfide bond</keyword>
<dbReference type="SMART" id="SM00209">
    <property type="entry name" value="TSP1"/>
    <property type="match status" value="2"/>
</dbReference>
<proteinExistence type="predicted"/>
<dbReference type="Pfam" id="PF00090">
    <property type="entry name" value="TSP_1"/>
    <property type="match status" value="2"/>
</dbReference>
<dbReference type="InParanoid" id="K1QG53"/>
<evidence type="ECO:0000256" key="1">
    <source>
        <dbReference type="ARBA" id="ARBA00004613"/>
    </source>
</evidence>
<organism evidence="6">
    <name type="scientific">Magallana gigas</name>
    <name type="common">Pacific oyster</name>
    <name type="synonym">Crassostrea gigas</name>
    <dbReference type="NCBI Taxonomy" id="29159"/>
    <lineage>
        <taxon>Eukaryota</taxon>
        <taxon>Metazoa</taxon>
        <taxon>Spiralia</taxon>
        <taxon>Lophotrochozoa</taxon>
        <taxon>Mollusca</taxon>
        <taxon>Bivalvia</taxon>
        <taxon>Autobranchia</taxon>
        <taxon>Pteriomorphia</taxon>
        <taxon>Ostreida</taxon>
        <taxon>Ostreoidea</taxon>
        <taxon>Ostreidae</taxon>
        <taxon>Magallana</taxon>
    </lineage>
</organism>
<evidence type="ECO:0000256" key="2">
    <source>
        <dbReference type="ARBA" id="ARBA00022525"/>
    </source>
</evidence>
<dbReference type="SUPFAM" id="SSF82895">
    <property type="entry name" value="TSP-1 type 1 repeat"/>
    <property type="match status" value="2"/>
</dbReference>
<evidence type="ECO:0000256" key="4">
    <source>
        <dbReference type="ARBA" id="ARBA00022737"/>
    </source>
</evidence>
<dbReference type="PANTHER" id="PTHR22906:SF43">
    <property type="entry name" value="PROPERDIN"/>
    <property type="match status" value="1"/>
</dbReference>
<dbReference type="PANTHER" id="PTHR22906">
    <property type="entry name" value="PROPERDIN"/>
    <property type="match status" value="1"/>
</dbReference>
<evidence type="ECO:0000313" key="6">
    <source>
        <dbReference type="EMBL" id="EKC30044.1"/>
    </source>
</evidence>
<dbReference type="PRINTS" id="PR01705">
    <property type="entry name" value="TSP1REPEAT"/>
</dbReference>